<gene>
    <name evidence="1" type="ORF">HHI36_001603</name>
</gene>
<evidence type="ECO:0000313" key="2">
    <source>
        <dbReference type="Proteomes" id="UP001516400"/>
    </source>
</evidence>
<protein>
    <submittedName>
        <fullName evidence="1">Uncharacterized protein</fullName>
    </submittedName>
</protein>
<reference evidence="1 2" key="1">
    <citation type="journal article" date="2021" name="BMC Biol.">
        <title>Horizontally acquired antibacterial genes associated with adaptive radiation of ladybird beetles.</title>
        <authorList>
            <person name="Li H.S."/>
            <person name="Tang X.F."/>
            <person name="Huang Y.H."/>
            <person name="Xu Z.Y."/>
            <person name="Chen M.L."/>
            <person name="Du X.Y."/>
            <person name="Qiu B.Y."/>
            <person name="Chen P.T."/>
            <person name="Zhang W."/>
            <person name="Slipinski A."/>
            <person name="Escalona H.E."/>
            <person name="Waterhouse R.M."/>
            <person name="Zwick A."/>
            <person name="Pang H."/>
        </authorList>
    </citation>
    <scope>NUCLEOTIDE SEQUENCE [LARGE SCALE GENOMIC DNA]</scope>
    <source>
        <strain evidence="1">SYSU2018</strain>
    </source>
</reference>
<proteinExistence type="predicted"/>
<dbReference type="EMBL" id="JABFTP020000185">
    <property type="protein sequence ID" value="KAL3287122.1"/>
    <property type="molecule type" value="Genomic_DNA"/>
</dbReference>
<dbReference type="Proteomes" id="UP001516400">
    <property type="component" value="Unassembled WGS sequence"/>
</dbReference>
<dbReference type="AlphaFoldDB" id="A0ABD2P7Z2"/>
<keyword evidence="2" id="KW-1185">Reference proteome</keyword>
<organism evidence="1 2">
    <name type="scientific">Cryptolaemus montrouzieri</name>
    <dbReference type="NCBI Taxonomy" id="559131"/>
    <lineage>
        <taxon>Eukaryota</taxon>
        <taxon>Metazoa</taxon>
        <taxon>Ecdysozoa</taxon>
        <taxon>Arthropoda</taxon>
        <taxon>Hexapoda</taxon>
        <taxon>Insecta</taxon>
        <taxon>Pterygota</taxon>
        <taxon>Neoptera</taxon>
        <taxon>Endopterygota</taxon>
        <taxon>Coleoptera</taxon>
        <taxon>Polyphaga</taxon>
        <taxon>Cucujiformia</taxon>
        <taxon>Coccinelloidea</taxon>
        <taxon>Coccinellidae</taxon>
        <taxon>Scymninae</taxon>
        <taxon>Scymnini</taxon>
        <taxon>Cryptolaemus</taxon>
    </lineage>
</organism>
<accession>A0ABD2P7Z2</accession>
<name>A0ABD2P7Z2_9CUCU</name>
<sequence length="191" mass="21252">MHTKGTCNSESLPIQPIGIATPNVKMQITVELSFKKNEMLEKNIKNIVIGTGGNPANSVMTIEKRNTFQCAPKKAMIHLGRVSLDTTSETILNHVKRTFSKDDFMNSDDSIHLAGDFNLDFSRNSPEKTKVMELFESFGLYKVFEDPSRITSTSATCIDNFFTNIDISSSPKSTLNPQVSDHMAQKFADPL</sequence>
<comment type="caution">
    <text evidence="1">The sequence shown here is derived from an EMBL/GenBank/DDBJ whole genome shotgun (WGS) entry which is preliminary data.</text>
</comment>
<evidence type="ECO:0000313" key="1">
    <source>
        <dbReference type="EMBL" id="KAL3287122.1"/>
    </source>
</evidence>